<protein>
    <submittedName>
        <fullName evidence="7">ABC transporter permease</fullName>
    </submittedName>
</protein>
<dbReference type="EMBL" id="MAYT01000004">
    <property type="protein sequence ID" value="OCA91864.1"/>
    <property type="molecule type" value="Genomic_DNA"/>
</dbReference>
<dbReference type="PIRSF" id="PIRSF019574">
    <property type="entry name" value="Periplasmic_polyamine_BP"/>
    <property type="match status" value="1"/>
</dbReference>
<dbReference type="CDD" id="cd13590">
    <property type="entry name" value="PBP2_PotD_PotF_like"/>
    <property type="match status" value="1"/>
</dbReference>
<dbReference type="PRINTS" id="PR00909">
    <property type="entry name" value="SPERMDNBNDNG"/>
</dbReference>
<dbReference type="AlphaFoldDB" id="A0A1B9B6Z2"/>
<keyword evidence="6" id="KW-1133">Transmembrane helix</keyword>
<dbReference type="PROSITE" id="PS51257">
    <property type="entry name" value="PROKAR_LIPOPROTEIN"/>
    <property type="match status" value="1"/>
</dbReference>
<evidence type="ECO:0000313" key="8">
    <source>
        <dbReference type="Proteomes" id="UP000092578"/>
    </source>
</evidence>
<evidence type="ECO:0000256" key="5">
    <source>
        <dbReference type="PIRSR" id="PIRSR019574-1"/>
    </source>
</evidence>
<dbReference type="Pfam" id="PF13416">
    <property type="entry name" value="SBP_bac_8"/>
    <property type="match status" value="1"/>
</dbReference>
<accession>A0A1B9B6Z2</accession>
<dbReference type="PANTHER" id="PTHR30222">
    <property type="entry name" value="SPERMIDINE/PUTRESCINE-BINDING PERIPLASMIC PROTEIN"/>
    <property type="match status" value="1"/>
</dbReference>
<proteinExistence type="predicted"/>
<keyword evidence="2" id="KW-0813">Transport</keyword>
<dbReference type="InterPro" id="IPR006059">
    <property type="entry name" value="SBP"/>
</dbReference>
<organism evidence="7 8">
    <name type="scientific">Pseudobacillus wudalianchiensis</name>
    <dbReference type="NCBI Taxonomy" id="1743143"/>
    <lineage>
        <taxon>Bacteria</taxon>
        <taxon>Bacillati</taxon>
        <taxon>Bacillota</taxon>
        <taxon>Bacilli</taxon>
        <taxon>Bacillales</taxon>
        <taxon>Bacillaceae</taxon>
        <taxon>Pseudobacillus</taxon>
    </lineage>
</organism>
<evidence type="ECO:0000256" key="4">
    <source>
        <dbReference type="ARBA" id="ARBA00022764"/>
    </source>
</evidence>
<evidence type="ECO:0000256" key="6">
    <source>
        <dbReference type="SAM" id="Phobius"/>
    </source>
</evidence>
<dbReference type="Gene3D" id="3.40.190.10">
    <property type="entry name" value="Periplasmic binding protein-like II"/>
    <property type="match status" value="2"/>
</dbReference>
<dbReference type="GO" id="GO:0019808">
    <property type="term" value="F:polyamine binding"/>
    <property type="evidence" value="ECO:0007669"/>
    <property type="project" value="InterPro"/>
</dbReference>
<sequence>MKSGTWKRIYLLSVSSVILAAVFILGGCNQETKSKEDEKAVNIFNWSQYIPDQVIKKFEEETGIKVNYDTYASNEEMYAKLSAGQSGYDVVFPTLYYLEIMEKQGMLEKINKGNIPHLKNIDQDFMGLYVDPNNDYSIPFMWGTGIIAVNEKLVDKEVTGYKDLFDPQFKNGIVASDDMRFVLGAMLAMEGYDPNTKDEKQIEEAGKKMKELLPNIKLFDNESPKTVLANNEVKAGILYGGEAILAQQENPDIKLVLPKEYLLLWQENVVIPKGALHKENAERFIDFLLRPEISKEITMSYPYGNPNKEALKQLPEDLRSVIDLPANELKRGIYARDVGEATAVYDRVWAEVKQ</sequence>
<dbReference type="GO" id="GO:0015846">
    <property type="term" value="P:polyamine transport"/>
    <property type="evidence" value="ECO:0007669"/>
    <property type="project" value="InterPro"/>
</dbReference>
<dbReference type="InterPro" id="IPR001188">
    <property type="entry name" value="Sperm_putr-bd"/>
</dbReference>
<comment type="caution">
    <text evidence="7">The sequence shown here is derived from an EMBL/GenBank/DDBJ whole genome shotgun (WGS) entry which is preliminary data.</text>
</comment>
<evidence type="ECO:0000256" key="2">
    <source>
        <dbReference type="ARBA" id="ARBA00022448"/>
    </source>
</evidence>
<dbReference type="PANTHER" id="PTHR30222:SF17">
    <property type="entry name" value="SPERMIDINE_PUTRESCINE-BINDING PERIPLASMIC PROTEIN"/>
    <property type="match status" value="1"/>
</dbReference>
<keyword evidence="6" id="KW-0472">Membrane</keyword>
<keyword evidence="6" id="KW-0812">Transmembrane</keyword>
<gene>
    <name evidence="7" type="ORF">A8F95_19225</name>
</gene>
<evidence type="ECO:0000256" key="1">
    <source>
        <dbReference type="ARBA" id="ARBA00004418"/>
    </source>
</evidence>
<dbReference type="GO" id="GO:0042597">
    <property type="term" value="C:periplasmic space"/>
    <property type="evidence" value="ECO:0007669"/>
    <property type="project" value="UniProtKB-SubCell"/>
</dbReference>
<dbReference type="SUPFAM" id="SSF53850">
    <property type="entry name" value="Periplasmic binding protein-like II"/>
    <property type="match status" value="1"/>
</dbReference>
<evidence type="ECO:0000313" key="7">
    <source>
        <dbReference type="EMBL" id="OCA91864.1"/>
    </source>
</evidence>
<dbReference type="Proteomes" id="UP000092578">
    <property type="component" value="Unassembled WGS sequence"/>
</dbReference>
<keyword evidence="8" id="KW-1185">Reference proteome</keyword>
<reference evidence="8" key="1">
    <citation type="submission" date="2016-05" db="EMBL/GenBank/DDBJ databases">
        <authorList>
            <person name="Liu B."/>
            <person name="Wang J."/>
            <person name="Zhu Y."/>
            <person name="Liu G."/>
            <person name="Chen Q."/>
            <person name="Chen Z."/>
            <person name="Lan J."/>
            <person name="Che J."/>
            <person name="Ge C."/>
            <person name="Shi H."/>
            <person name="Pan Z."/>
            <person name="Liu X."/>
        </authorList>
    </citation>
    <scope>NUCLEOTIDE SEQUENCE [LARGE SCALE GENOMIC DNA]</scope>
    <source>
        <strain evidence="8">FJAT-27215</strain>
    </source>
</reference>
<keyword evidence="3" id="KW-0732">Signal</keyword>
<comment type="subcellular location">
    <subcellularLocation>
        <location evidence="1">Periplasm</location>
    </subcellularLocation>
</comment>
<keyword evidence="4" id="KW-0574">Periplasm</keyword>
<feature type="transmembrane region" description="Helical" evidence="6">
    <location>
        <begin position="9"/>
        <end position="27"/>
    </location>
</feature>
<feature type="binding site" evidence="5">
    <location>
        <position position="96"/>
    </location>
    <ligand>
        <name>spermidine</name>
        <dbReference type="ChEBI" id="CHEBI:57834"/>
    </ligand>
</feature>
<dbReference type="RefSeq" id="WP_065409687.1">
    <property type="nucleotide sequence ID" value="NZ_MAYT01000004.1"/>
</dbReference>
<name>A0A1B9B6Z2_9BACI</name>
<evidence type="ECO:0000256" key="3">
    <source>
        <dbReference type="ARBA" id="ARBA00022729"/>
    </source>
</evidence>